<evidence type="ECO:0000256" key="2">
    <source>
        <dbReference type="ARBA" id="ARBA00023015"/>
    </source>
</evidence>
<dbReference type="InterPro" id="IPR036638">
    <property type="entry name" value="HLH_DNA-bd_sf"/>
</dbReference>
<dbReference type="Proteomes" id="UP001642360">
    <property type="component" value="Unassembled WGS sequence"/>
</dbReference>
<dbReference type="PANTHER" id="PTHR46665">
    <property type="entry name" value="TRANSCRIPTION FACTOR BHLH041-RELATED-RELATED"/>
    <property type="match status" value="1"/>
</dbReference>
<evidence type="ECO:0000256" key="5">
    <source>
        <dbReference type="SAM" id="Coils"/>
    </source>
</evidence>
<dbReference type="PROSITE" id="PS50888">
    <property type="entry name" value="BHLH"/>
    <property type="match status" value="1"/>
</dbReference>
<keyword evidence="4" id="KW-0539">Nucleus</keyword>
<dbReference type="CDD" id="cd11393">
    <property type="entry name" value="bHLH_AtbHLH_like"/>
    <property type="match status" value="1"/>
</dbReference>
<keyword evidence="5" id="KW-0175">Coiled coil</keyword>
<dbReference type="GO" id="GO:0005634">
    <property type="term" value="C:nucleus"/>
    <property type="evidence" value="ECO:0007669"/>
    <property type="project" value="UniProtKB-SubCell"/>
</dbReference>
<dbReference type="InterPro" id="IPR011598">
    <property type="entry name" value="bHLH_dom"/>
</dbReference>
<sequence>MDQFFQYDTFEDMLWLDDALPVNQSAFVCYRDQPIDGFQAKGKGNGSDHRNINKRITEFLRRNRKPMNESKGVEIQRGYKHMISERMRRERQKQSYLALLSMLPPGTKGDKNSIIQVAAENIQELQRYKEELERKNTEIEGVFGEEEMSKAVEKAKIKFRVPYPSSGINSMLEVLKCLKATGSKTRGIQSEFSPQEFSAVLDIETKILLLRDHAGQPNQNGGLRPKM</sequence>
<dbReference type="SMART" id="SM00353">
    <property type="entry name" value="HLH"/>
    <property type="match status" value="1"/>
</dbReference>
<keyword evidence="3" id="KW-0804">Transcription</keyword>
<keyword evidence="2" id="KW-0805">Transcription regulation</keyword>
<comment type="caution">
    <text evidence="7">The sequence shown here is derived from an EMBL/GenBank/DDBJ whole genome shotgun (WGS) entry which is preliminary data.</text>
</comment>
<proteinExistence type="predicted"/>
<evidence type="ECO:0000259" key="6">
    <source>
        <dbReference type="PROSITE" id="PS50888"/>
    </source>
</evidence>
<dbReference type="InterPro" id="IPR044658">
    <property type="entry name" value="bHLH92/bHLH041-like"/>
</dbReference>
<dbReference type="Pfam" id="PF00010">
    <property type="entry name" value="HLH"/>
    <property type="match status" value="1"/>
</dbReference>
<accession>A0ABC8TEU5</accession>
<evidence type="ECO:0000256" key="1">
    <source>
        <dbReference type="ARBA" id="ARBA00004123"/>
    </source>
</evidence>
<dbReference type="EMBL" id="CAUOFW020004969">
    <property type="protein sequence ID" value="CAK9167944.1"/>
    <property type="molecule type" value="Genomic_DNA"/>
</dbReference>
<reference evidence="7 8" key="1">
    <citation type="submission" date="2024-02" db="EMBL/GenBank/DDBJ databases">
        <authorList>
            <person name="Vignale AGUSTIN F."/>
            <person name="Sosa J E."/>
            <person name="Modenutti C."/>
        </authorList>
    </citation>
    <scope>NUCLEOTIDE SEQUENCE [LARGE SCALE GENOMIC DNA]</scope>
</reference>
<evidence type="ECO:0000256" key="3">
    <source>
        <dbReference type="ARBA" id="ARBA00023163"/>
    </source>
</evidence>
<evidence type="ECO:0000313" key="7">
    <source>
        <dbReference type="EMBL" id="CAK9167944.1"/>
    </source>
</evidence>
<evidence type="ECO:0000256" key="4">
    <source>
        <dbReference type="ARBA" id="ARBA00023242"/>
    </source>
</evidence>
<dbReference type="InterPro" id="IPR045239">
    <property type="entry name" value="bHLH95_bHLH"/>
</dbReference>
<dbReference type="AlphaFoldDB" id="A0ABC8TEU5"/>
<evidence type="ECO:0000313" key="8">
    <source>
        <dbReference type="Proteomes" id="UP001642360"/>
    </source>
</evidence>
<dbReference type="PANTHER" id="PTHR46665:SF6">
    <property type="entry name" value="TRANSCRIPTION FACTOR BHLH92"/>
    <property type="match status" value="1"/>
</dbReference>
<dbReference type="Gene3D" id="4.10.280.10">
    <property type="entry name" value="Helix-loop-helix DNA-binding domain"/>
    <property type="match status" value="1"/>
</dbReference>
<feature type="domain" description="BHLH" evidence="6">
    <location>
        <begin position="76"/>
        <end position="125"/>
    </location>
</feature>
<feature type="coiled-coil region" evidence="5">
    <location>
        <begin position="115"/>
        <end position="145"/>
    </location>
</feature>
<name>A0ABC8TEU5_9AQUA</name>
<keyword evidence="8" id="KW-1185">Reference proteome</keyword>
<gene>
    <name evidence="7" type="ORF">ILEXP_LOCUS37263</name>
</gene>
<protein>
    <recommendedName>
        <fullName evidence="6">BHLH domain-containing protein</fullName>
    </recommendedName>
</protein>
<organism evidence="7 8">
    <name type="scientific">Ilex paraguariensis</name>
    <name type="common">yerba mate</name>
    <dbReference type="NCBI Taxonomy" id="185542"/>
    <lineage>
        <taxon>Eukaryota</taxon>
        <taxon>Viridiplantae</taxon>
        <taxon>Streptophyta</taxon>
        <taxon>Embryophyta</taxon>
        <taxon>Tracheophyta</taxon>
        <taxon>Spermatophyta</taxon>
        <taxon>Magnoliopsida</taxon>
        <taxon>eudicotyledons</taxon>
        <taxon>Gunneridae</taxon>
        <taxon>Pentapetalae</taxon>
        <taxon>asterids</taxon>
        <taxon>campanulids</taxon>
        <taxon>Aquifoliales</taxon>
        <taxon>Aquifoliaceae</taxon>
        <taxon>Ilex</taxon>
    </lineage>
</organism>
<dbReference type="SUPFAM" id="SSF47459">
    <property type="entry name" value="HLH, helix-loop-helix DNA-binding domain"/>
    <property type="match status" value="1"/>
</dbReference>
<comment type="subcellular location">
    <subcellularLocation>
        <location evidence="1">Nucleus</location>
    </subcellularLocation>
</comment>